<evidence type="ECO:0000313" key="1">
    <source>
        <dbReference type="EMBL" id="PJA41010.1"/>
    </source>
</evidence>
<feature type="non-terminal residue" evidence="1">
    <location>
        <position position="1"/>
    </location>
</feature>
<dbReference type="AlphaFoldDB" id="A0A2M7X4E6"/>
<name>A0A2M7X4E6_UNCKA</name>
<protein>
    <submittedName>
        <fullName evidence="1">Uncharacterized protein</fullName>
    </submittedName>
</protein>
<dbReference type="EMBL" id="PFWY01000053">
    <property type="protein sequence ID" value="PJA41010.1"/>
    <property type="molecule type" value="Genomic_DNA"/>
</dbReference>
<proteinExistence type="predicted"/>
<organism evidence="1 2">
    <name type="scientific">candidate division WWE3 bacterium CG_4_9_14_3_um_filter_34_6</name>
    <dbReference type="NCBI Taxonomy" id="1975079"/>
    <lineage>
        <taxon>Bacteria</taxon>
        <taxon>Katanobacteria</taxon>
    </lineage>
</organism>
<dbReference type="Proteomes" id="UP000230683">
    <property type="component" value="Unassembled WGS sequence"/>
</dbReference>
<evidence type="ECO:0000313" key="2">
    <source>
        <dbReference type="Proteomes" id="UP000230683"/>
    </source>
</evidence>
<accession>A0A2M7X4E6</accession>
<reference evidence="2" key="1">
    <citation type="submission" date="2017-09" db="EMBL/GenBank/DDBJ databases">
        <title>Depth-based differentiation of microbial function through sediment-hosted aquifers and enrichment of novel symbionts in the deep terrestrial subsurface.</title>
        <authorList>
            <person name="Probst A.J."/>
            <person name="Ladd B."/>
            <person name="Jarett J.K."/>
            <person name="Geller-Mcgrath D.E."/>
            <person name="Sieber C.M.K."/>
            <person name="Emerson J.B."/>
            <person name="Anantharaman K."/>
            <person name="Thomas B.C."/>
            <person name="Malmstrom R."/>
            <person name="Stieglmeier M."/>
            <person name="Klingl A."/>
            <person name="Woyke T."/>
            <person name="Ryan C.M."/>
            <person name="Banfield J.F."/>
        </authorList>
    </citation>
    <scope>NUCLEOTIDE SEQUENCE [LARGE SCALE GENOMIC DNA]</scope>
</reference>
<comment type="caution">
    <text evidence="1">The sequence shown here is derived from an EMBL/GenBank/DDBJ whole genome shotgun (WGS) entry which is preliminary data.</text>
</comment>
<sequence length="83" mass="9681">IMSIGGPNIGSEMLKANVALLVEYKPESIAKAVVEFFQKDQLKSYEKSIKAFAKKYDYFEVNKELLRKIQTRYSRLIKNEVYQ</sequence>
<gene>
    <name evidence="1" type="ORF">CO178_01100</name>
</gene>